<keyword evidence="9" id="KW-0325">Glycoprotein</keyword>
<evidence type="ECO:0000256" key="8">
    <source>
        <dbReference type="ARBA" id="ARBA00023157"/>
    </source>
</evidence>
<dbReference type="InterPro" id="IPR001846">
    <property type="entry name" value="VWF_type-D"/>
</dbReference>
<evidence type="ECO:0000256" key="3">
    <source>
        <dbReference type="ARBA" id="ARBA00022475"/>
    </source>
</evidence>
<dbReference type="InterPro" id="IPR003886">
    <property type="entry name" value="NIDO_dom"/>
</dbReference>
<keyword evidence="8" id="KW-1015">Disulfide bond</keyword>
<dbReference type="PROSITE" id="PS51034">
    <property type="entry name" value="ZP_2"/>
    <property type="match status" value="1"/>
</dbReference>
<dbReference type="SMART" id="SM00214">
    <property type="entry name" value="VWC"/>
    <property type="match status" value="3"/>
</dbReference>
<accession>H3A4Z7</accession>
<dbReference type="InterPro" id="IPR001007">
    <property type="entry name" value="VWF_dom"/>
</dbReference>
<reference evidence="13" key="2">
    <citation type="submission" date="2025-08" db="UniProtKB">
        <authorList>
            <consortium name="Ensembl"/>
        </authorList>
    </citation>
    <scope>IDENTIFICATION</scope>
</reference>
<dbReference type="InterPro" id="IPR052749">
    <property type="entry name" value="Alpha-tectorin"/>
</dbReference>
<keyword evidence="4" id="KW-0964">Secreted</keyword>
<keyword evidence="3" id="KW-1003">Cell membrane</keyword>
<dbReference type="InterPro" id="IPR001507">
    <property type="entry name" value="ZP_dom"/>
</dbReference>
<dbReference type="InterPro" id="IPR014853">
    <property type="entry name" value="VWF/SSPO/ZAN-like_Cys-rich_dom"/>
</dbReference>
<dbReference type="PROSITE" id="PS00682">
    <property type="entry name" value="ZP_1"/>
    <property type="match status" value="1"/>
</dbReference>
<evidence type="ECO:0000313" key="13">
    <source>
        <dbReference type="Ensembl" id="ENSLACP00000004718.1"/>
    </source>
</evidence>
<sequence length="1992" mass="219438">SVSVAFRFFDTSYTSLYVVNNNGVVSFGVSVSQFTPDAFPLGDGRAFVAPFWGDVHNGITGNVFYRQSTDSQLLQRATRDINQYFPNLNFTATWMFVATWDRVAYYGSTSSKVNTFQAVLITNGNYAFIILNYGDIEWTTGTSFSQAGFNSGNSSYYFSIPGSRTADIINIKSTSNVNNPGRWVFRSDNFSVIGGCMFDGKYVRIGDTFWTPNTCQTKCKCVDTSELICENQPCGDGEVCEPSFWYHVCKSVSTSTCSVSGDPHYYTFDGRLFHFQGTCTYILSEPCRDHRNLTYYRVEAKNENRGNLQVSWTRLVRVIAYNKEITMVRGRQDEVLVNGIMSSVPVSLLGGQIRIYKSGFSITVSAGFGLVVTYDNSHYVTISLPLTYFNSTCGLCGTLNNDQSDDFLTSRGTIATSETEFAKSWKVVDNDTVCRDECDSLCLECNEAKRALYSGSDYCGLMKNTSGIFSRCTHMLPPDSFIDSCVYDLCASNGFQTMLCQALNAYAARCQQEGAPPAQWRRPGLCEIPCPENSHYEQCATACPASCADTTAPLFCNQPCRESCVCDPGYILSGGACIPQTQCGCTLDGHYYNIGESVILNEACSRKCTCRNAVSMMDCQDHACSIYEECKVVNGVRGCYSKQYGTCWASGDPHYRTFDGLPFDFQGTCKYTLSKYCGPQGNHTGFSVEVENEHRGSTIVSWTRWVQLDVYGHQISVASGEYNTVVVDGSRYNLPVSFESGKIRIHRSGSSAVVQTDFGITVSYDWYHLVTLRVPGTYQGLLCGLCGNFNGDTQDEFTTPNNTLVNNAVAFGNSWLEESSSASLCSDLGNTPVCTEGRKTLYRSQSYCGVITQTSGPFAGCHGSLDPTLYLENCVFDLCAMNGDHETLCQAVKNYALQCQRHGAVLQDWRNRTRCELNCGANSHYEVCGSSCPLTCSSFAFPFDCNTPCEEGCQCDTGCVLSGGDCVPLAHCGCVYRGRYYRPGEAFWVGENCQTRCQCNGTTGSVQCSSGSCAPDDSCSMLNGVYGCHRIPDGTCWAVGDPHYTTFDGFRYDFQGNCTYVLAEVCNASEAWNYFSIRVKNRNWAGLPVSVTAAVSILVYGSEIHFQQGTVTVNGLSVNLPLVLNGGNISIHQSGIYTTLTTGFGLTVRYDMIHALSVTLSSRYRGKICGLCGNFNGVGSDDLRNRSGALADNPYQFAVDWKSDSDAVCNHGCADCEDSLPTCEDRTLFQSNSHCGLITDNRGPLALCHLHFDPAPFFSNCVFDTCLSSGDLSILCQSVQTYVGACQAANVTIENWRNQTFCAMLCPANSHYETCGDKCRNLCASSSVRPFCDSSCSEGCYCDDGYLQSGNGCVLVAQCGCVHEGLYYNVSLLLHTEKQAEAVQCHSNNELKRSAFLCSHRNKRKVMEHTIGIYRDRLNIPPLEPQAETLQGMGHTVEIYRERLSIPPLGQQMETLSEVEHGNIQYRERLKMSILNAGRRGITEKARLGLHNGFSKRKSSKIMINGSIVSLPANVGSVATVTQVNKFVVVQTGHNVEIHFDGSNTLMVRVGQQYRNRLCGMCGNFNADPNDDKVLPNGNRATDDLQFGNSWKSRLSKPGCQDATDGGELECNIERNKEYCGIIINRDGPFSECHGVIDPDPFFLSCMYDLCQYGMENRILCAAIGSYEDVCNVHGVQSQPWQNSVGCPLVNPCDAQNCTEEEWCGEQRGTVGCYCYQTFENETRRTYDHKLNCSGSESSVSLSRCLLFADGFPTNVLHLNDPNCAGSVLDGRVVFSFDTVRRTCGMRLKVSATHFIYSNAIQETPGVELDGVITRHKSVSLTFTCTYPLTMNLSLPLSINPVESVVDTELPSGQGTYQTKMILYRDEGFSRPFTENPVQLQLDEKVFIGLSVSGVDPNQFALTLSSCWATPDSSPFSATSWDLIINQCPGINDGTVKIYEDGVSTIARFSFGVFKFVTDSDQVYVHCQIRLCDRRMATCTVVTITRFCCSLV</sequence>
<reference evidence="13" key="3">
    <citation type="submission" date="2025-09" db="UniProtKB">
        <authorList>
            <consortium name="Ensembl"/>
        </authorList>
    </citation>
    <scope>IDENTIFICATION</scope>
</reference>
<dbReference type="Pfam" id="PF00094">
    <property type="entry name" value="VWD"/>
    <property type="match status" value="4"/>
</dbReference>
<feature type="domain" description="VWFD" evidence="12">
    <location>
        <begin position="645"/>
        <end position="826"/>
    </location>
</feature>
<dbReference type="InterPro" id="IPR055355">
    <property type="entry name" value="ZP-C"/>
</dbReference>
<reference evidence="14" key="1">
    <citation type="submission" date="2011-08" db="EMBL/GenBank/DDBJ databases">
        <title>The draft genome of Latimeria chalumnae.</title>
        <authorList>
            <person name="Di Palma F."/>
            <person name="Alfoldi J."/>
            <person name="Johnson J."/>
            <person name="Berlin A."/>
            <person name="Gnerre S."/>
            <person name="Jaffe D."/>
            <person name="MacCallum I."/>
            <person name="Young S."/>
            <person name="Walker B.J."/>
            <person name="Lander E."/>
            <person name="Lindblad-Toh K."/>
        </authorList>
    </citation>
    <scope>NUCLEOTIDE SEQUENCE [LARGE SCALE GENOMIC DNA]</scope>
    <source>
        <strain evidence="14">Wild caught</strain>
    </source>
</reference>
<name>H3A4Z7_LATCH</name>
<dbReference type="SMART" id="SM00216">
    <property type="entry name" value="VWD"/>
    <property type="match status" value="4"/>
</dbReference>
<dbReference type="GeneTree" id="ENSGT00950000183155"/>
<dbReference type="SMART" id="SM00832">
    <property type="entry name" value="C8"/>
    <property type="match status" value="4"/>
</dbReference>
<dbReference type="CDD" id="cd19941">
    <property type="entry name" value="TIL"/>
    <property type="match status" value="3"/>
</dbReference>
<dbReference type="Pfam" id="PF00100">
    <property type="entry name" value="Zona_pellucida"/>
    <property type="match status" value="1"/>
</dbReference>
<feature type="domain" description="NIDO" evidence="11">
    <location>
        <begin position="50"/>
        <end position="190"/>
    </location>
</feature>
<dbReference type="Ensembl" id="ENSLACT00000004757.1">
    <property type="protein sequence ID" value="ENSLACP00000004718.1"/>
    <property type="gene ID" value="ENSLACG00000004195.1"/>
</dbReference>
<keyword evidence="6" id="KW-0677">Repeat</keyword>
<dbReference type="Pfam" id="PF06119">
    <property type="entry name" value="NIDO"/>
    <property type="match status" value="1"/>
</dbReference>
<dbReference type="FunFam" id="2.10.25.10:FF:000055">
    <property type="entry name" value="alpha-tectorin isoform X1"/>
    <property type="match status" value="3"/>
</dbReference>
<evidence type="ECO:0000256" key="1">
    <source>
        <dbReference type="ARBA" id="ARBA00004236"/>
    </source>
</evidence>
<keyword evidence="7" id="KW-0472">Membrane</keyword>
<dbReference type="SMART" id="SM00215">
    <property type="entry name" value="VWC_out"/>
    <property type="match status" value="3"/>
</dbReference>
<dbReference type="EMBL" id="AFYH01183183">
    <property type="status" value="NOT_ANNOTATED_CDS"/>
    <property type="molecule type" value="Genomic_DNA"/>
</dbReference>
<evidence type="ECO:0000313" key="14">
    <source>
        <dbReference type="Proteomes" id="UP000008672"/>
    </source>
</evidence>
<evidence type="ECO:0000256" key="7">
    <source>
        <dbReference type="ARBA" id="ARBA00023136"/>
    </source>
</evidence>
<dbReference type="InterPro" id="IPR025615">
    <property type="entry name" value="TILa_dom"/>
</dbReference>
<dbReference type="InterPro" id="IPR042235">
    <property type="entry name" value="ZP-C_dom"/>
</dbReference>
<feature type="domain" description="VWFD" evidence="12">
    <location>
        <begin position="255"/>
        <end position="435"/>
    </location>
</feature>
<comment type="subcellular location">
    <subcellularLocation>
        <location evidence="1">Cell membrane</location>
    </subcellularLocation>
    <subcellularLocation>
        <location evidence="2">Secreted</location>
    </subcellularLocation>
</comment>
<dbReference type="Gene3D" id="2.10.25.10">
    <property type="entry name" value="Laminin"/>
    <property type="match status" value="3"/>
</dbReference>
<evidence type="ECO:0008006" key="15">
    <source>
        <dbReference type="Google" id="ProtNLM"/>
    </source>
</evidence>
<evidence type="ECO:0000256" key="4">
    <source>
        <dbReference type="ARBA" id="ARBA00022525"/>
    </source>
</evidence>
<dbReference type="Gene3D" id="2.60.40.4100">
    <property type="entry name" value="Zona pellucida, ZP-C domain"/>
    <property type="match status" value="1"/>
</dbReference>
<dbReference type="SMART" id="SM00241">
    <property type="entry name" value="ZP"/>
    <property type="match status" value="1"/>
</dbReference>
<dbReference type="SMART" id="SM00539">
    <property type="entry name" value="NIDO"/>
    <property type="match status" value="1"/>
</dbReference>
<evidence type="ECO:0000259" key="12">
    <source>
        <dbReference type="PROSITE" id="PS51233"/>
    </source>
</evidence>
<dbReference type="EMBL" id="AFYH01183179">
    <property type="status" value="NOT_ANNOTATED_CDS"/>
    <property type="molecule type" value="Genomic_DNA"/>
</dbReference>
<evidence type="ECO:0000256" key="6">
    <source>
        <dbReference type="ARBA" id="ARBA00022737"/>
    </source>
</evidence>
<keyword evidence="5" id="KW-0732">Signal</keyword>
<dbReference type="GO" id="GO:0005576">
    <property type="term" value="C:extracellular region"/>
    <property type="evidence" value="ECO:0007669"/>
    <property type="project" value="UniProtKB-SubCell"/>
</dbReference>
<dbReference type="InterPro" id="IPR036084">
    <property type="entry name" value="Ser_inhib-like_sf"/>
</dbReference>
<proteinExistence type="predicted"/>
<organism evidence="13 14">
    <name type="scientific">Latimeria chalumnae</name>
    <name type="common">Coelacanth</name>
    <dbReference type="NCBI Taxonomy" id="7897"/>
    <lineage>
        <taxon>Eukaryota</taxon>
        <taxon>Metazoa</taxon>
        <taxon>Chordata</taxon>
        <taxon>Craniata</taxon>
        <taxon>Vertebrata</taxon>
        <taxon>Euteleostomi</taxon>
        <taxon>Coelacanthiformes</taxon>
        <taxon>Coelacanthidae</taxon>
        <taxon>Latimeria</taxon>
    </lineage>
</organism>
<dbReference type="EMBL" id="AFYH01183180">
    <property type="status" value="NOT_ANNOTATED_CDS"/>
    <property type="molecule type" value="Genomic_DNA"/>
</dbReference>
<evidence type="ECO:0000256" key="2">
    <source>
        <dbReference type="ARBA" id="ARBA00004613"/>
    </source>
</evidence>
<dbReference type="Pfam" id="PF12714">
    <property type="entry name" value="TILa"/>
    <property type="match status" value="2"/>
</dbReference>
<feature type="domain" description="VWFD" evidence="12">
    <location>
        <begin position="1034"/>
        <end position="1210"/>
    </location>
</feature>
<evidence type="ECO:0000259" key="11">
    <source>
        <dbReference type="PROSITE" id="PS51220"/>
    </source>
</evidence>
<dbReference type="Gene3D" id="2.60.40.3210">
    <property type="entry name" value="Zona pellucida, ZP-N domain"/>
    <property type="match status" value="1"/>
</dbReference>
<evidence type="ECO:0000256" key="5">
    <source>
        <dbReference type="ARBA" id="ARBA00022729"/>
    </source>
</evidence>
<dbReference type="EMBL" id="AFYH01183182">
    <property type="status" value="NOT_ANNOTATED_CDS"/>
    <property type="molecule type" value="Genomic_DNA"/>
</dbReference>
<protein>
    <recommendedName>
        <fullName evidence="15">Tectorin alpha</fullName>
    </recommendedName>
</protein>
<dbReference type="GO" id="GO:0007160">
    <property type="term" value="P:cell-matrix adhesion"/>
    <property type="evidence" value="ECO:0007669"/>
    <property type="project" value="InterPro"/>
</dbReference>
<evidence type="ECO:0000256" key="9">
    <source>
        <dbReference type="ARBA" id="ARBA00023180"/>
    </source>
</evidence>
<dbReference type="PANTHER" id="PTHR46160">
    <property type="entry name" value="ALPHA-TECTORIN-RELATED"/>
    <property type="match status" value="1"/>
</dbReference>
<dbReference type="PROSITE" id="PS51233">
    <property type="entry name" value="VWFD"/>
    <property type="match status" value="4"/>
</dbReference>
<dbReference type="PANTHER" id="PTHR46160:SF9">
    <property type="entry name" value="PROTEIN PRY2-RELATED"/>
    <property type="match status" value="1"/>
</dbReference>
<dbReference type="SUPFAM" id="SSF57567">
    <property type="entry name" value="Serine protease inhibitors"/>
    <property type="match status" value="3"/>
</dbReference>
<dbReference type="EMBL" id="AFYH01183181">
    <property type="status" value="NOT_ANNOTATED_CDS"/>
    <property type="molecule type" value="Genomic_DNA"/>
</dbReference>
<feature type="domain" description="ZP" evidence="10">
    <location>
        <begin position="1732"/>
        <end position="1986"/>
    </location>
</feature>
<dbReference type="Pfam" id="PF08742">
    <property type="entry name" value="C8"/>
    <property type="match status" value="4"/>
</dbReference>
<dbReference type="PROSITE" id="PS51220">
    <property type="entry name" value="NIDO"/>
    <property type="match status" value="1"/>
</dbReference>
<dbReference type="Proteomes" id="UP000008672">
    <property type="component" value="Unassembled WGS sequence"/>
</dbReference>
<evidence type="ECO:0000259" key="10">
    <source>
        <dbReference type="PROSITE" id="PS51034"/>
    </source>
</evidence>
<dbReference type="Pfam" id="PF01826">
    <property type="entry name" value="TIL"/>
    <property type="match status" value="3"/>
</dbReference>
<dbReference type="InterPro" id="IPR002919">
    <property type="entry name" value="TIL_dom"/>
</dbReference>
<feature type="domain" description="VWFD" evidence="12">
    <location>
        <begin position="1426"/>
        <end position="1601"/>
    </location>
</feature>
<dbReference type="GO" id="GO:0005886">
    <property type="term" value="C:plasma membrane"/>
    <property type="evidence" value="ECO:0007669"/>
    <property type="project" value="UniProtKB-SubCell"/>
</dbReference>
<keyword evidence="14" id="KW-1185">Reference proteome</keyword>
<dbReference type="InterPro" id="IPR017977">
    <property type="entry name" value="ZP_dom_CS"/>
</dbReference>